<dbReference type="InterPro" id="IPR001466">
    <property type="entry name" value="Beta-lactam-related"/>
</dbReference>
<dbReference type="InterPro" id="IPR050491">
    <property type="entry name" value="AmpC-like"/>
</dbReference>
<organism evidence="2 3">
    <name type="scientific">Corynebacterium provencense</name>
    <dbReference type="NCBI Taxonomy" id="1737425"/>
    <lineage>
        <taxon>Bacteria</taxon>
        <taxon>Bacillati</taxon>
        <taxon>Actinomycetota</taxon>
        <taxon>Actinomycetes</taxon>
        <taxon>Mycobacteriales</taxon>
        <taxon>Corynebacteriaceae</taxon>
        <taxon>Corynebacterium</taxon>
    </lineage>
</organism>
<dbReference type="STRING" id="1737425.GCA_900049755_01751"/>
<dbReference type="GO" id="GO:0004180">
    <property type="term" value="F:carboxypeptidase activity"/>
    <property type="evidence" value="ECO:0007669"/>
    <property type="project" value="UniProtKB-KW"/>
</dbReference>
<reference evidence="3" key="1">
    <citation type="submission" date="2017-11" db="EMBL/GenBank/DDBJ databases">
        <title>Otitis media/interna in a cat caused by the recently described species Corynebacterium provencense.</title>
        <authorList>
            <person name="Kittl S."/>
            <person name="Brodard I."/>
            <person name="Rychener L."/>
            <person name="Jores J."/>
            <person name="Roosje P."/>
            <person name="Gobeli Brawand S."/>
        </authorList>
    </citation>
    <scope>NUCLEOTIDE SEQUENCE [LARGE SCALE GENOMIC DNA]</scope>
    <source>
        <strain evidence="3">17KM38</strain>
    </source>
</reference>
<sequence>MKKTRTAVAVAALVVVLLTATGMYLHLGRPELSADVSGDPGLVADARPLLDGVRDSVAVCEVDGGDVTRALFGSSGIREYEIASLSKVVTGELFADSVRRGEVRPDSRVGSYLDLGDSPVAGVTLSELATHTSGLGYWGDDDRDHGPSVWWTETVRGDTVVHDMSVPDLLDRARHDPLETRGRYAYSNIGFALLGHALAQAAGTDYPDLLEQRVTRPLGMTRTRLGQSSDRNRMQGYNAEGRRVPAWNLGAYGPSGGIVSTPDDMCRFARFLARPDPGDGVGTSARVPVTTDAEGAGSGLGWNTRQLGETRVAWKEGMTGGFSSAAATLPGYSLVILSNTAVPLDGLMWELVQKRALSQN</sequence>
<dbReference type="PANTHER" id="PTHR46825:SF8">
    <property type="entry name" value="BETA-LACTAMASE-RELATED"/>
    <property type="match status" value="1"/>
</dbReference>
<evidence type="ECO:0000259" key="1">
    <source>
        <dbReference type="Pfam" id="PF00144"/>
    </source>
</evidence>
<dbReference type="SUPFAM" id="SSF56601">
    <property type="entry name" value="beta-lactamase/transpeptidase-like"/>
    <property type="match status" value="1"/>
</dbReference>
<feature type="domain" description="Beta-lactamase-related" evidence="1">
    <location>
        <begin position="56"/>
        <end position="343"/>
    </location>
</feature>
<keyword evidence="3" id="KW-1185">Reference proteome</keyword>
<dbReference type="Gene3D" id="3.40.710.10">
    <property type="entry name" value="DD-peptidase/beta-lactamase superfamily"/>
    <property type="match status" value="1"/>
</dbReference>
<dbReference type="PANTHER" id="PTHR46825">
    <property type="entry name" value="D-ALANYL-D-ALANINE-CARBOXYPEPTIDASE/ENDOPEPTIDASE AMPH"/>
    <property type="match status" value="1"/>
</dbReference>
<evidence type="ECO:0000313" key="3">
    <source>
        <dbReference type="Proteomes" id="UP000247696"/>
    </source>
</evidence>
<dbReference type="Pfam" id="PF00144">
    <property type="entry name" value="Beta-lactamase"/>
    <property type="match status" value="1"/>
</dbReference>
<keyword evidence="2" id="KW-0645">Protease</keyword>
<dbReference type="EMBL" id="CP024988">
    <property type="protein sequence ID" value="AWT27474.1"/>
    <property type="molecule type" value="Genomic_DNA"/>
</dbReference>
<dbReference type="OrthoDB" id="3171327at2"/>
<gene>
    <name evidence="2" type="primary">ampH</name>
    <name evidence="2" type="ORF">Csp1_27310</name>
</gene>
<name>A0A2Z3YY56_9CORY</name>
<dbReference type="EC" id="3.4.-.-" evidence="2"/>
<keyword evidence="2" id="KW-0121">Carboxypeptidase</keyword>
<evidence type="ECO:0000313" key="2">
    <source>
        <dbReference type="EMBL" id="AWT27474.1"/>
    </source>
</evidence>
<dbReference type="KEGG" id="cpre:Csp1_27310"/>
<dbReference type="Proteomes" id="UP000247696">
    <property type="component" value="Chromosome"/>
</dbReference>
<keyword evidence="2" id="KW-0378">Hydrolase</keyword>
<accession>A0A2Z3YY56</accession>
<proteinExistence type="predicted"/>
<dbReference type="InterPro" id="IPR012338">
    <property type="entry name" value="Beta-lactam/transpept-like"/>
</dbReference>
<dbReference type="AlphaFoldDB" id="A0A2Z3YY56"/>
<protein>
    <submittedName>
        <fullName evidence="2">D-alanyl-D-alanine-carboxypeptidase/endopeptidase AmpH</fullName>
        <ecNumber evidence="2">3.4.-.-</ecNumber>
    </submittedName>
</protein>
<dbReference type="RefSeq" id="WP_066587176.1">
    <property type="nucleotide sequence ID" value="NZ_CABKVS010000002.1"/>
</dbReference>